<name>A0A198AIL0_9BACL</name>
<dbReference type="OrthoDB" id="2469045at2"/>
<organism evidence="1 2">
    <name type="scientific">Paenibacillus oryzisoli</name>
    <dbReference type="NCBI Taxonomy" id="1850517"/>
    <lineage>
        <taxon>Bacteria</taxon>
        <taxon>Bacillati</taxon>
        <taxon>Bacillota</taxon>
        <taxon>Bacilli</taxon>
        <taxon>Bacillales</taxon>
        <taxon>Paenibacillaceae</taxon>
        <taxon>Paenibacillus</taxon>
    </lineage>
</organism>
<dbReference type="STRING" id="1850517.A8708_31185"/>
<dbReference type="Proteomes" id="UP000078454">
    <property type="component" value="Unassembled WGS sequence"/>
</dbReference>
<dbReference type="EMBL" id="LYPB01000049">
    <property type="protein sequence ID" value="OAS21339.1"/>
    <property type="molecule type" value="Genomic_DNA"/>
</dbReference>
<accession>A0A198AIL0</accession>
<reference evidence="1 2" key="1">
    <citation type="submission" date="2016-05" db="EMBL/GenBank/DDBJ databases">
        <title>Paenibacillus sp. 1ZS3-15 nov., isolated from the rhizosphere soil.</title>
        <authorList>
            <person name="Zhang X.X."/>
            <person name="Zhang J."/>
        </authorList>
    </citation>
    <scope>NUCLEOTIDE SEQUENCE [LARGE SCALE GENOMIC DNA]</scope>
    <source>
        <strain evidence="1 2">1ZS3-15</strain>
    </source>
</reference>
<gene>
    <name evidence="1" type="ORF">A8708_31185</name>
</gene>
<protein>
    <submittedName>
        <fullName evidence="1">Uncharacterized protein</fullName>
    </submittedName>
</protein>
<keyword evidence="2" id="KW-1185">Reference proteome</keyword>
<evidence type="ECO:0000313" key="1">
    <source>
        <dbReference type="EMBL" id="OAS21339.1"/>
    </source>
</evidence>
<dbReference type="AlphaFoldDB" id="A0A198AIL0"/>
<dbReference type="RefSeq" id="WP_068662910.1">
    <property type="nucleotide sequence ID" value="NZ_LYPB01000049.1"/>
</dbReference>
<comment type="caution">
    <text evidence="1">The sequence shown here is derived from an EMBL/GenBank/DDBJ whole genome shotgun (WGS) entry which is preliminary data.</text>
</comment>
<sequence>MRYQFCQYVTIVDMNDEIMSEVVFEHGEYESNAVSIGSSVLIHQLGLKQFDVVYDKREGKTIRYKIEDIEVNLIEQPTVTRVFLEPVRLIVGQHDIGEVE</sequence>
<proteinExistence type="predicted"/>
<evidence type="ECO:0000313" key="2">
    <source>
        <dbReference type="Proteomes" id="UP000078454"/>
    </source>
</evidence>